<dbReference type="CDD" id="cd07997">
    <property type="entry name" value="WGR_PARP"/>
    <property type="match status" value="1"/>
</dbReference>
<dbReference type="SUPFAM" id="SSF52113">
    <property type="entry name" value="BRCT domain"/>
    <property type="match status" value="1"/>
</dbReference>
<feature type="compositionally biased region" description="Basic and acidic residues" evidence="16">
    <location>
        <begin position="108"/>
        <end position="132"/>
    </location>
</feature>
<evidence type="ECO:0000256" key="12">
    <source>
        <dbReference type="ARBA" id="ARBA00023242"/>
    </source>
</evidence>
<dbReference type="EC" id="2.4.2.-" evidence="15"/>
<keyword evidence="4" id="KW-0548">Nucleotidyltransferase</keyword>
<keyword evidence="9" id="KW-0862">Zinc</keyword>
<dbReference type="InterPro" id="IPR012982">
    <property type="entry name" value="PARP1-like_PADR1_Zn_ribbon"/>
</dbReference>
<dbReference type="Proteomes" id="UP000241769">
    <property type="component" value="Unassembled WGS sequence"/>
</dbReference>
<evidence type="ECO:0000256" key="2">
    <source>
        <dbReference type="ARBA" id="ARBA00022676"/>
    </source>
</evidence>
<dbReference type="SUPFAM" id="SSF57716">
    <property type="entry name" value="Glucocorticoid receptor-like (DNA-binding domain)"/>
    <property type="match status" value="1"/>
</dbReference>
<comment type="caution">
    <text evidence="22">The sequence shown here is derived from an EMBL/GenBank/DDBJ whole genome shotgun (WGS) entry which is preliminary data.</text>
</comment>
<dbReference type="Pfam" id="PF21728">
    <property type="entry name" value="PADR1_N"/>
    <property type="match status" value="1"/>
</dbReference>
<accession>A0A2P6NF57</accession>
<feature type="domain" description="WGR" evidence="21">
    <location>
        <begin position="413"/>
        <end position="513"/>
    </location>
</feature>
<evidence type="ECO:0000256" key="6">
    <source>
        <dbReference type="ARBA" id="ARBA00022737"/>
    </source>
</evidence>
<dbReference type="PROSITE" id="PS51060">
    <property type="entry name" value="PARP_ALPHA_HD"/>
    <property type="match status" value="1"/>
</dbReference>
<dbReference type="Gene3D" id="1.20.142.10">
    <property type="entry name" value="Poly(ADP-ribose) polymerase, regulatory domain"/>
    <property type="match status" value="1"/>
</dbReference>
<dbReference type="InterPro" id="IPR050800">
    <property type="entry name" value="ARTD/PARP"/>
</dbReference>
<dbReference type="FunFam" id="3.90.228.10:FF:000017">
    <property type="entry name" value="Poly [ADP-ribose] polymerase"/>
    <property type="match status" value="1"/>
</dbReference>
<dbReference type="InterPro" id="IPR012317">
    <property type="entry name" value="Poly(ADP-ribose)pol_cat_dom"/>
</dbReference>
<evidence type="ECO:0000259" key="17">
    <source>
        <dbReference type="PROSITE" id="PS50064"/>
    </source>
</evidence>
<feature type="domain" description="PARP-type" evidence="17">
    <location>
        <begin position="28"/>
        <end position="104"/>
    </location>
</feature>
<dbReference type="Pfam" id="PF00644">
    <property type="entry name" value="PARP"/>
    <property type="match status" value="1"/>
</dbReference>
<keyword evidence="8" id="KW-0863">Zinc-finger</keyword>
<dbReference type="FunFam" id="1.20.142.10:FF:000001">
    <property type="entry name" value="Poly [ADP-ribose] polymerase"/>
    <property type="match status" value="1"/>
</dbReference>
<dbReference type="CDD" id="cd01437">
    <property type="entry name" value="parp_like"/>
    <property type="match status" value="1"/>
</dbReference>
<dbReference type="PROSITE" id="PS51059">
    <property type="entry name" value="PARP_CATALYTIC"/>
    <property type="match status" value="1"/>
</dbReference>
<dbReference type="PROSITE" id="PS50172">
    <property type="entry name" value="BRCT"/>
    <property type="match status" value="1"/>
</dbReference>
<dbReference type="GO" id="GO:0008270">
    <property type="term" value="F:zinc ion binding"/>
    <property type="evidence" value="ECO:0007669"/>
    <property type="project" value="UniProtKB-KW"/>
</dbReference>
<feature type="domain" description="BRCT" evidence="18">
    <location>
        <begin position="268"/>
        <end position="363"/>
    </location>
</feature>
<dbReference type="GO" id="GO:0005730">
    <property type="term" value="C:nucleolus"/>
    <property type="evidence" value="ECO:0007669"/>
    <property type="project" value="TreeGrafter"/>
</dbReference>
<evidence type="ECO:0000256" key="13">
    <source>
        <dbReference type="ARBA" id="ARBA00024347"/>
    </source>
</evidence>
<dbReference type="Gene3D" id="2.20.140.10">
    <property type="entry name" value="WGR domain"/>
    <property type="match status" value="1"/>
</dbReference>
<dbReference type="InterPro" id="IPR004102">
    <property type="entry name" value="Poly(ADP-ribose)pol_reg_dom"/>
</dbReference>
<evidence type="ECO:0000256" key="8">
    <source>
        <dbReference type="ARBA" id="ARBA00022771"/>
    </source>
</evidence>
<dbReference type="PROSITE" id="PS52007">
    <property type="entry name" value="PADR1"/>
    <property type="match status" value="1"/>
</dbReference>
<keyword evidence="5" id="KW-0479">Metal-binding</keyword>
<keyword evidence="12" id="KW-0539">Nucleus</keyword>
<dbReference type="Gene3D" id="3.90.640.80">
    <property type="match status" value="1"/>
</dbReference>
<comment type="subcellular location">
    <subcellularLocation>
        <location evidence="1">Nucleus</location>
    </subcellularLocation>
</comment>
<dbReference type="PROSITE" id="PS00347">
    <property type="entry name" value="ZF_PARP_1"/>
    <property type="match status" value="1"/>
</dbReference>
<evidence type="ECO:0000256" key="7">
    <source>
        <dbReference type="ARBA" id="ARBA00022765"/>
    </source>
</evidence>
<dbReference type="SUPFAM" id="SSF142921">
    <property type="entry name" value="WGR domain-like"/>
    <property type="match status" value="1"/>
</dbReference>
<evidence type="ECO:0000256" key="3">
    <source>
        <dbReference type="ARBA" id="ARBA00022679"/>
    </source>
</evidence>
<dbReference type="SMART" id="SM00773">
    <property type="entry name" value="WGR"/>
    <property type="match status" value="1"/>
</dbReference>
<dbReference type="Gene3D" id="3.30.1740.10">
    <property type="entry name" value="Zinc finger, PARP-type"/>
    <property type="match status" value="1"/>
</dbReference>
<dbReference type="InterPro" id="IPR001510">
    <property type="entry name" value="Znf_PARP"/>
</dbReference>
<keyword evidence="11" id="KW-0238">DNA-binding</keyword>
<evidence type="ECO:0000256" key="9">
    <source>
        <dbReference type="ARBA" id="ARBA00022833"/>
    </source>
</evidence>
<feature type="domain" description="PARP catalytic" evidence="19">
    <location>
        <begin position="662"/>
        <end position="883"/>
    </location>
</feature>
<dbReference type="GO" id="GO:0003950">
    <property type="term" value="F:NAD+ poly-ADP-ribosyltransferase activity"/>
    <property type="evidence" value="ECO:0007669"/>
    <property type="project" value="UniProtKB-UniRule"/>
</dbReference>
<evidence type="ECO:0000256" key="10">
    <source>
        <dbReference type="ARBA" id="ARBA00023027"/>
    </source>
</evidence>
<dbReference type="PANTHER" id="PTHR10459:SF60">
    <property type="entry name" value="POLY [ADP-RIBOSE] POLYMERASE 2"/>
    <property type="match status" value="1"/>
</dbReference>
<evidence type="ECO:0000256" key="16">
    <source>
        <dbReference type="SAM" id="MobiDB-lite"/>
    </source>
</evidence>
<dbReference type="InterPro" id="IPR036616">
    <property type="entry name" value="Poly(ADP-ribose)pol_reg_dom_sf"/>
</dbReference>
<evidence type="ECO:0000256" key="4">
    <source>
        <dbReference type="ARBA" id="ARBA00022695"/>
    </source>
</evidence>
<dbReference type="SMART" id="SM01336">
    <property type="entry name" value="zf-PARP"/>
    <property type="match status" value="1"/>
</dbReference>
<comment type="catalytic activity">
    <reaction evidence="14">
        <text>NAD(+) + (ADP-D-ribosyl)n-acceptor = nicotinamide + (ADP-D-ribosyl)n+1-acceptor + H(+).</text>
        <dbReference type="EC" id="2.4.2.30"/>
    </reaction>
</comment>
<proteinExistence type="inferred from homology"/>
<dbReference type="Pfam" id="PF02877">
    <property type="entry name" value="PARP_reg"/>
    <property type="match status" value="1"/>
</dbReference>
<dbReference type="InterPro" id="IPR036957">
    <property type="entry name" value="Znf_PARP_sf"/>
</dbReference>
<evidence type="ECO:0000259" key="18">
    <source>
        <dbReference type="PROSITE" id="PS50172"/>
    </source>
</evidence>
<evidence type="ECO:0000256" key="14">
    <source>
        <dbReference type="ARBA" id="ARBA00033987"/>
    </source>
</evidence>
<dbReference type="GO" id="GO:0016779">
    <property type="term" value="F:nucleotidyltransferase activity"/>
    <property type="evidence" value="ECO:0007669"/>
    <property type="project" value="UniProtKB-KW"/>
</dbReference>
<sequence length="883" mass="100565">MTSTKQTWFRQTHHNKKGIMADKIKEDYVLEYSKSNRSKCKGCSQQIDKDVVRVGELAISDKFDGEYRMWFHTACFFKRKGQLPVSKLKGFDILRPVDVPKIKRFCTEEDPSKKRKADEDGNDDAKKPKTDGEAGDDEEKPGKDTYSEDEVKDLWLIKDVLNENYNVNELKEMMRENKKGDKGGKPDLINKIADAILRGRIPKCEECGHDRIEFHHGRYVCHGDASEWSKCMWKSDEPIKRTKWNKPEGWAALMKAAKKKQEQVSSLPDDSLFDECVFYVIGHLSMPKTKFNQLIESHGGTVLGLKDKVTSKISYVISSDEGVSEEPEKAKKARKSNIAVVNEHFVHDSINAKRIEDVGSYKVFVEGDDEAAKKKLEEKEANKMKELANADGKMKVIRKGRSVVDAYFKEAADYHVLEEKTTCYTVMLNLADVSSGIRGRNSFWTCQVLEHDKHPNTYRIFRRWGRVGETGNSTVKEFSSAASAKGFFIDQYVDKTGNDWDTRHNFEKVAGKFYPVDVDYGNDDDDKADTKMLDVHDSKGSKLPRRVQDVISLMFDIEMMKSTLAELEIDVKKMPLGKLTKEQISNGYKCLNEISKAIDRNDKREALSLTNKFYTLDFGTSKPPVIDNDKTLNTKIQLLDTLRDIEIAANLLKMDSGDSDANPMDLSYKKLNTDITPLDRDGELYKRLESYAVGSHDTNYFGYLKIQVMDIFEVDRQGEEERFKDWEEAKNRYLLWHGSRLTNWVGILSQGLRIAPPEAPKTGYRFGKGVYFADVISKSGSYCFTTPQNPVGFMILNEVALGDINKVLYDTYMEKAPGGTHSTQALGQIAPDAKGDFIMDNGTVIPLGSLVKTGHHSSCSHNEFIVYDTKQIRTRFLLKIKFY</sequence>
<evidence type="ECO:0000259" key="21">
    <source>
        <dbReference type="PROSITE" id="PS51977"/>
    </source>
</evidence>
<dbReference type="GO" id="GO:0070212">
    <property type="term" value="P:protein poly-ADP-ribosylation"/>
    <property type="evidence" value="ECO:0007669"/>
    <property type="project" value="TreeGrafter"/>
</dbReference>
<dbReference type="EMBL" id="MDYQ01000100">
    <property type="protein sequence ID" value="PRP82587.1"/>
    <property type="molecule type" value="Genomic_DNA"/>
</dbReference>
<dbReference type="Gene3D" id="3.90.228.10">
    <property type="match status" value="1"/>
</dbReference>
<dbReference type="SMART" id="SM01335">
    <property type="entry name" value="PADR1"/>
    <property type="match status" value="1"/>
</dbReference>
<keyword evidence="10 15" id="KW-0520">NAD</keyword>
<dbReference type="OrthoDB" id="429950at2759"/>
<dbReference type="PROSITE" id="PS51977">
    <property type="entry name" value="WGR"/>
    <property type="match status" value="1"/>
</dbReference>
<dbReference type="SUPFAM" id="SSF47587">
    <property type="entry name" value="Domain of poly(ADP-ribose) polymerase"/>
    <property type="match status" value="1"/>
</dbReference>
<dbReference type="STRING" id="1890364.A0A2P6NF57"/>
<evidence type="ECO:0000256" key="15">
    <source>
        <dbReference type="RuleBase" id="RU362114"/>
    </source>
</evidence>
<feature type="region of interest" description="Disordered" evidence="16">
    <location>
        <begin position="108"/>
        <end position="146"/>
    </location>
</feature>
<dbReference type="PANTHER" id="PTHR10459">
    <property type="entry name" value="DNA LIGASE"/>
    <property type="match status" value="1"/>
</dbReference>
<evidence type="ECO:0000313" key="23">
    <source>
        <dbReference type="Proteomes" id="UP000241769"/>
    </source>
</evidence>
<dbReference type="Gene3D" id="3.40.50.10190">
    <property type="entry name" value="BRCT domain"/>
    <property type="match status" value="1"/>
</dbReference>
<reference evidence="22 23" key="1">
    <citation type="journal article" date="2018" name="Genome Biol. Evol.">
        <title>Multiple Roots of Fruiting Body Formation in Amoebozoa.</title>
        <authorList>
            <person name="Hillmann F."/>
            <person name="Forbes G."/>
            <person name="Novohradska S."/>
            <person name="Ferling I."/>
            <person name="Riege K."/>
            <person name="Groth M."/>
            <person name="Westermann M."/>
            <person name="Marz M."/>
            <person name="Spaller T."/>
            <person name="Winckler T."/>
            <person name="Schaap P."/>
            <person name="Glockner G."/>
        </authorList>
    </citation>
    <scope>NUCLEOTIDE SEQUENCE [LARGE SCALE GENOMIC DNA]</scope>
    <source>
        <strain evidence="22 23">Jena</strain>
    </source>
</reference>
<keyword evidence="6" id="KW-0677">Repeat</keyword>
<keyword evidence="23" id="KW-1185">Reference proteome</keyword>
<dbReference type="AlphaFoldDB" id="A0A2P6NF57"/>
<keyword evidence="7" id="KW-0013">ADP-ribosylation</keyword>
<keyword evidence="3 15" id="KW-0808">Transferase</keyword>
<comment type="similarity">
    <text evidence="13">Belongs to the ARTD/PARP family.</text>
</comment>
<evidence type="ECO:0000256" key="5">
    <source>
        <dbReference type="ARBA" id="ARBA00022723"/>
    </source>
</evidence>
<dbReference type="Pfam" id="PF00645">
    <property type="entry name" value="zf-PARP"/>
    <property type="match status" value="1"/>
</dbReference>
<evidence type="ECO:0000259" key="19">
    <source>
        <dbReference type="PROSITE" id="PS51059"/>
    </source>
</evidence>
<dbReference type="SMART" id="SM00292">
    <property type="entry name" value="BRCT"/>
    <property type="match status" value="1"/>
</dbReference>
<keyword evidence="2 15" id="KW-0328">Glycosyltransferase</keyword>
<dbReference type="InterPro" id="IPR008893">
    <property type="entry name" value="WGR_domain"/>
</dbReference>
<feature type="domain" description="PARP alpha-helical" evidence="20">
    <location>
        <begin position="540"/>
        <end position="653"/>
    </location>
</feature>
<dbReference type="GO" id="GO:0003677">
    <property type="term" value="F:DNA binding"/>
    <property type="evidence" value="ECO:0007669"/>
    <property type="project" value="UniProtKB-KW"/>
</dbReference>
<dbReference type="InterPro" id="IPR049296">
    <property type="entry name" value="PARP1-like_PADR1_N"/>
</dbReference>
<evidence type="ECO:0000313" key="22">
    <source>
        <dbReference type="EMBL" id="PRP82587.1"/>
    </source>
</evidence>
<dbReference type="InterPro" id="IPR036420">
    <property type="entry name" value="BRCT_dom_sf"/>
</dbReference>
<dbReference type="GO" id="GO:0006302">
    <property type="term" value="P:double-strand break repair"/>
    <property type="evidence" value="ECO:0007669"/>
    <property type="project" value="TreeGrafter"/>
</dbReference>
<name>A0A2P6NF57_9EUKA</name>
<dbReference type="InParanoid" id="A0A2P6NF57"/>
<dbReference type="InterPro" id="IPR036930">
    <property type="entry name" value="WGR_dom_sf"/>
</dbReference>
<dbReference type="PROSITE" id="PS50064">
    <property type="entry name" value="ZF_PARP_2"/>
    <property type="match status" value="1"/>
</dbReference>
<gene>
    <name evidence="22" type="ORF">PROFUN_04892</name>
</gene>
<evidence type="ECO:0000256" key="11">
    <source>
        <dbReference type="ARBA" id="ARBA00023125"/>
    </source>
</evidence>
<evidence type="ECO:0000259" key="20">
    <source>
        <dbReference type="PROSITE" id="PS51060"/>
    </source>
</evidence>
<dbReference type="SUPFAM" id="SSF56399">
    <property type="entry name" value="ADP-ribosylation"/>
    <property type="match status" value="1"/>
</dbReference>
<dbReference type="Pfam" id="PF08063">
    <property type="entry name" value="Zn_ribbon_PADR1"/>
    <property type="match status" value="1"/>
</dbReference>
<dbReference type="Pfam" id="PF05406">
    <property type="entry name" value="WGR"/>
    <property type="match status" value="1"/>
</dbReference>
<evidence type="ECO:0000256" key="1">
    <source>
        <dbReference type="ARBA" id="ARBA00004123"/>
    </source>
</evidence>
<dbReference type="GO" id="GO:1990404">
    <property type="term" value="F:NAD+-protein mono-ADP-ribosyltransferase activity"/>
    <property type="evidence" value="ECO:0007669"/>
    <property type="project" value="TreeGrafter"/>
</dbReference>
<protein>
    <recommendedName>
        <fullName evidence="15">Poly [ADP-ribose] polymerase</fullName>
        <shortName evidence="15">PARP</shortName>
        <ecNumber evidence="15">2.4.2.-</ecNumber>
    </recommendedName>
</protein>
<dbReference type="Pfam" id="PF00533">
    <property type="entry name" value="BRCT"/>
    <property type="match status" value="1"/>
</dbReference>
<dbReference type="InterPro" id="IPR001357">
    <property type="entry name" value="BRCT_dom"/>
</dbReference>
<organism evidence="22 23">
    <name type="scientific">Planoprotostelium fungivorum</name>
    <dbReference type="NCBI Taxonomy" id="1890364"/>
    <lineage>
        <taxon>Eukaryota</taxon>
        <taxon>Amoebozoa</taxon>
        <taxon>Evosea</taxon>
        <taxon>Variosea</taxon>
        <taxon>Cavosteliida</taxon>
        <taxon>Cavosteliaceae</taxon>
        <taxon>Planoprotostelium</taxon>
    </lineage>
</organism>